<keyword evidence="3" id="KW-1185">Reference proteome</keyword>
<keyword evidence="1" id="KW-0732">Signal</keyword>
<organism evidence="2 3">
    <name type="scientific">Pseudolycoriella hygida</name>
    <dbReference type="NCBI Taxonomy" id="35572"/>
    <lineage>
        <taxon>Eukaryota</taxon>
        <taxon>Metazoa</taxon>
        <taxon>Ecdysozoa</taxon>
        <taxon>Arthropoda</taxon>
        <taxon>Hexapoda</taxon>
        <taxon>Insecta</taxon>
        <taxon>Pterygota</taxon>
        <taxon>Neoptera</taxon>
        <taxon>Endopterygota</taxon>
        <taxon>Diptera</taxon>
        <taxon>Nematocera</taxon>
        <taxon>Sciaroidea</taxon>
        <taxon>Sciaridae</taxon>
        <taxon>Pseudolycoriella</taxon>
    </lineage>
</organism>
<dbReference type="Proteomes" id="UP001151699">
    <property type="component" value="Chromosome A"/>
</dbReference>
<dbReference type="AlphaFoldDB" id="A0A9Q0SA34"/>
<evidence type="ECO:0000313" key="3">
    <source>
        <dbReference type="Proteomes" id="UP001151699"/>
    </source>
</evidence>
<accession>A0A9Q0SA34</accession>
<proteinExistence type="predicted"/>
<protein>
    <submittedName>
        <fullName evidence="2">Uncharacterized protein</fullName>
    </submittedName>
</protein>
<evidence type="ECO:0000256" key="1">
    <source>
        <dbReference type="SAM" id="SignalP"/>
    </source>
</evidence>
<comment type="caution">
    <text evidence="2">The sequence shown here is derived from an EMBL/GenBank/DDBJ whole genome shotgun (WGS) entry which is preliminary data.</text>
</comment>
<gene>
    <name evidence="2" type="ORF">Bhyg_04484</name>
</gene>
<sequence>MGFGSTLFVIITFATLVYTCFADKCEDNSYTNDPDILPKLKGYLYNDYTSVAYKKNEIIKFYPEEDNRIFGRTSSDPKCCLSMDVSTVLQKSGDKNSYFEYLIATDRNCAAQLIELAHLKLLATNDDDDGSYCIIAWTCRKSRDAVHSFCTTNKLSQNQRTWIGDQFAKLGVEALKVEQSTDLKDLECLSKK</sequence>
<evidence type="ECO:0000313" key="2">
    <source>
        <dbReference type="EMBL" id="KAJ6649250.1"/>
    </source>
</evidence>
<dbReference type="EMBL" id="WJQU01000001">
    <property type="protein sequence ID" value="KAJ6649250.1"/>
    <property type="molecule type" value="Genomic_DNA"/>
</dbReference>
<name>A0A9Q0SA34_9DIPT</name>
<feature type="signal peptide" evidence="1">
    <location>
        <begin position="1"/>
        <end position="22"/>
    </location>
</feature>
<reference evidence="2" key="1">
    <citation type="submission" date="2022-07" db="EMBL/GenBank/DDBJ databases">
        <authorList>
            <person name="Trinca V."/>
            <person name="Uliana J.V.C."/>
            <person name="Torres T.T."/>
            <person name="Ward R.J."/>
            <person name="Monesi N."/>
        </authorList>
    </citation>
    <scope>NUCLEOTIDE SEQUENCE</scope>
    <source>
        <strain evidence="2">HSMRA1968</strain>
        <tissue evidence="2">Whole embryos</tissue>
    </source>
</reference>
<feature type="chain" id="PRO_5040323469" evidence="1">
    <location>
        <begin position="23"/>
        <end position="192"/>
    </location>
</feature>